<dbReference type="SUPFAM" id="SSF88659">
    <property type="entry name" value="Sigma3 and sigma4 domains of RNA polymerase sigma factors"/>
    <property type="match status" value="1"/>
</dbReference>
<dbReference type="InterPro" id="IPR013249">
    <property type="entry name" value="RNA_pol_sigma70_r4_t2"/>
</dbReference>
<dbReference type="Proteomes" id="UP000460412">
    <property type="component" value="Unassembled WGS sequence"/>
</dbReference>
<feature type="domain" description="RNA polymerase sigma-70 region 2" evidence="6">
    <location>
        <begin position="24"/>
        <end position="86"/>
    </location>
</feature>
<dbReference type="GO" id="GO:0006352">
    <property type="term" value="P:DNA-templated transcription initiation"/>
    <property type="evidence" value="ECO:0007669"/>
    <property type="project" value="InterPro"/>
</dbReference>
<evidence type="ECO:0000256" key="1">
    <source>
        <dbReference type="ARBA" id="ARBA00010641"/>
    </source>
</evidence>
<sequence length="186" mass="21745">MEDRELIRRIQNGQTEYLNEIAVKYYDDIYYFCCYQTGSPEDAYDLAQDTFLRFIKYVNNYQYRNLKGYLLTIAMNLCRDYIRTASQTPAKADPLEYMEYAATADNTKAPNPAGDTQTSENTLMLKEALAKLPENQREAVLLHHFYGYKNREIARITGASYDAVKSRLRQGMKRLKELLHQSDFNQ</sequence>
<dbReference type="AlphaFoldDB" id="A0A7X3SKN4"/>
<name>A0A7X3SKN4_9FIRM</name>
<evidence type="ECO:0000256" key="2">
    <source>
        <dbReference type="ARBA" id="ARBA00023015"/>
    </source>
</evidence>
<evidence type="ECO:0000256" key="3">
    <source>
        <dbReference type="ARBA" id="ARBA00023082"/>
    </source>
</evidence>
<dbReference type="InterPro" id="IPR013324">
    <property type="entry name" value="RNA_pol_sigma_r3/r4-like"/>
</dbReference>
<evidence type="ECO:0000259" key="6">
    <source>
        <dbReference type="Pfam" id="PF04542"/>
    </source>
</evidence>
<evidence type="ECO:0000256" key="5">
    <source>
        <dbReference type="ARBA" id="ARBA00023163"/>
    </source>
</evidence>
<dbReference type="Pfam" id="PF08281">
    <property type="entry name" value="Sigma70_r4_2"/>
    <property type="match status" value="1"/>
</dbReference>
<dbReference type="PANTHER" id="PTHR43133:SF8">
    <property type="entry name" value="RNA POLYMERASE SIGMA FACTOR HI_1459-RELATED"/>
    <property type="match status" value="1"/>
</dbReference>
<dbReference type="RefSeq" id="WP_159753188.1">
    <property type="nucleotide sequence ID" value="NZ_CASZNZ010000065.1"/>
</dbReference>
<dbReference type="InterPro" id="IPR013325">
    <property type="entry name" value="RNA_pol_sigma_r2"/>
</dbReference>
<feature type="domain" description="RNA polymerase sigma factor 70 region 4 type 2" evidence="7">
    <location>
        <begin position="124"/>
        <end position="175"/>
    </location>
</feature>
<dbReference type="GO" id="GO:0003677">
    <property type="term" value="F:DNA binding"/>
    <property type="evidence" value="ECO:0007669"/>
    <property type="project" value="UniProtKB-KW"/>
</dbReference>
<dbReference type="EMBL" id="WUQX01000001">
    <property type="protein sequence ID" value="MXP77682.1"/>
    <property type="molecule type" value="Genomic_DNA"/>
</dbReference>
<evidence type="ECO:0000259" key="7">
    <source>
        <dbReference type="Pfam" id="PF08281"/>
    </source>
</evidence>
<dbReference type="Gene3D" id="1.10.10.10">
    <property type="entry name" value="Winged helix-like DNA-binding domain superfamily/Winged helix DNA-binding domain"/>
    <property type="match status" value="1"/>
</dbReference>
<comment type="similarity">
    <text evidence="1">Belongs to the sigma-70 factor family. ECF subfamily.</text>
</comment>
<reference evidence="8 9" key="1">
    <citation type="submission" date="2019-12" db="EMBL/GenBank/DDBJ databases">
        <title>Sporaefaciens musculi gen. nov., sp. nov., a novel bacterium isolated from the caecum of an obese mouse.</title>
        <authorList>
            <person name="Rasmussen T.S."/>
            <person name="Streidl T."/>
            <person name="Hitch T.C.A."/>
            <person name="Wortmann E."/>
            <person name="Deptula P."/>
            <person name="Hansen M."/>
            <person name="Nielsen D.S."/>
            <person name="Clavel T."/>
            <person name="Vogensen F.K."/>
        </authorList>
    </citation>
    <scope>NUCLEOTIDE SEQUENCE [LARGE SCALE GENOMIC DNA]</scope>
    <source>
        <strain evidence="8 9">WCA-9-b2</strain>
    </source>
</reference>
<keyword evidence="9" id="KW-1185">Reference proteome</keyword>
<keyword evidence="5" id="KW-0804">Transcription</keyword>
<evidence type="ECO:0000256" key="4">
    <source>
        <dbReference type="ARBA" id="ARBA00023125"/>
    </source>
</evidence>
<dbReference type="InterPro" id="IPR036388">
    <property type="entry name" value="WH-like_DNA-bd_sf"/>
</dbReference>
<dbReference type="GO" id="GO:0016987">
    <property type="term" value="F:sigma factor activity"/>
    <property type="evidence" value="ECO:0007669"/>
    <property type="project" value="UniProtKB-KW"/>
</dbReference>
<evidence type="ECO:0000313" key="8">
    <source>
        <dbReference type="EMBL" id="MXP77682.1"/>
    </source>
</evidence>
<protein>
    <submittedName>
        <fullName evidence="8">Sigma-70 family RNA polymerase sigma factor</fullName>
    </submittedName>
</protein>
<keyword evidence="2" id="KW-0805">Transcription regulation</keyword>
<dbReference type="Gene3D" id="1.10.1740.10">
    <property type="match status" value="1"/>
</dbReference>
<dbReference type="PANTHER" id="PTHR43133">
    <property type="entry name" value="RNA POLYMERASE ECF-TYPE SIGMA FACTO"/>
    <property type="match status" value="1"/>
</dbReference>
<dbReference type="CDD" id="cd06171">
    <property type="entry name" value="Sigma70_r4"/>
    <property type="match status" value="1"/>
</dbReference>
<dbReference type="NCBIfam" id="TIGR02937">
    <property type="entry name" value="sigma70-ECF"/>
    <property type="match status" value="1"/>
</dbReference>
<dbReference type="InterPro" id="IPR014284">
    <property type="entry name" value="RNA_pol_sigma-70_dom"/>
</dbReference>
<gene>
    <name evidence="8" type="ORF">GN277_20710</name>
</gene>
<proteinExistence type="inferred from homology"/>
<organism evidence="8 9">
    <name type="scientific">Sporofaciens musculi</name>
    <dbReference type="NCBI Taxonomy" id="2681861"/>
    <lineage>
        <taxon>Bacteria</taxon>
        <taxon>Bacillati</taxon>
        <taxon>Bacillota</taxon>
        <taxon>Clostridia</taxon>
        <taxon>Lachnospirales</taxon>
        <taxon>Lachnospiraceae</taxon>
        <taxon>Sporofaciens</taxon>
    </lineage>
</organism>
<keyword evidence="3" id="KW-0731">Sigma factor</keyword>
<accession>A0A7X3SKN4</accession>
<evidence type="ECO:0000313" key="9">
    <source>
        <dbReference type="Proteomes" id="UP000460412"/>
    </source>
</evidence>
<keyword evidence="4" id="KW-0238">DNA-binding</keyword>
<comment type="caution">
    <text evidence="8">The sequence shown here is derived from an EMBL/GenBank/DDBJ whole genome shotgun (WGS) entry which is preliminary data.</text>
</comment>
<dbReference type="InterPro" id="IPR007627">
    <property type="entry name" value="RNA_pol_sigma70_r2"/>
</dbReference>
<dbReference type="Pfam" id="PF04542">
    <property type="entry name" value="Sigma70_r2"/>
    <property type="match status" value="1"/>
</dbReference>
<dbReference type="InterPro" id="IPR039425">
    <property type="entry name" value="RNA_pol_sigma-70-like"/>
</dbReference>
<dbReference type="SUPFAM" id="SSF88946">
    <property type="entry name" value="Sigma2 domain of RNA polymerase sigma factors"/>
    <property type="match status" value="1"/>
</dbReference>